<reference evidence="1" key="1">
    <citation type="submission" date="2025-08" db="UniProtKB">
        <authorList>
            <consortium name="Ensembl"/>
        </authorList>
    </citation>
    <scope>IDENTIFICATION</scope>
</reference>
<dbReference type="Ensembl" id="ENSPSTT00000003091.1">
    <property type="protein sequence ID" value="ENSPSTP00000002944.1"/>
    <property type="gene ID" value="ENSPSTG00000002192.1"/>
</dbReference>
<evidence type="ECO:0000313" key="1">
    <source>
        <dbReference type="Ensembl" id="ENSPSTP00000002944.1"/>
    </source>
</evidence>
<accession>A0A8C9ENY5</accession>
<evidence type="ECO:0000313" key="2">
    <source>
        <dbReference type="Proteomes" id="UP000694428"/>
    </source>
</evidence>
<organism evidence="1 2">
    <name type="scientific">Pavo cristatus</name>
    <name type="common">Indian peafowl</name>
    <name type="synonym">Blue peafowl</name>
    <dbReference type="NCBI Taxonomy" id="9049"/>
    <lineage>
        <taxon>Eukaryota</taxon>
        <taxon>Metazoa</taxon>
        <taxon>Chordata</taxon>
        <taxon>Craniata</taxon>
        <taxon>Vertebrata</taxon>
        <taxon>Euteleostomi</taxon>
        <taxon>Archelosauria</taxon>
        <taxon>Archosauria</taxon>
        <taxon>Dinosauria</taxon>
        <taxon>Saurischia</taxon>
        <taxon>Theropoda</taxon>
        <taxon>Coelurosauria</taxon>
        <taxon>Aves</taxon>
        <taxon>Neognathae</taxon>
        <taxon>Galloanserae</taxon>
        <taxon>Galliformes</taxon>
        <taxon>Phasianidae</taxon>
        <taxon>Phasianinae</taxon>
        <taxon>Pavo</taxon>
    </lineage>
</organism>
<reference evidence="1" key="2">
    <citation type="submission" date="2025-09" db="UniProtKB">
        <authorList>
            <consortium name="Ensembl"/>
        </authorList>
    </citation>
    <scope>IDENTIFICATION</scope>
</reference>
<dbReference type="Proteomes" id="UP000694428">
    <property type="component" value="Unplaced"/>
</dbReference>
<proteinExistence type="predicted"/>
<dbReference type="AlphaFoldDB" id="A0A8C9ENY5"/>
<name>A0A8C9ENY5_PAVCR</name>
<sequence>MAAPGTVASVMASKTKTKKKHFVAQKVKLFRASDPLLSVLMWGVNHSVSGGTGGGGAAVPAGGGSCSGPSRAAVRKCTAVPSPPPHSPTKNCKAMMMEEIHNAAKFPVLPRRAPAGRCAALLPAPCPPAPGGASHGRGRRYGRAALRLYGSEQRGPAVPAALLPPAAAEPNSCAAPAPLRSRRLQMCPRIVPCWSSTGQLPAVVQC</sequence>
<protein>
    <submittedName>
        <fullName evidence="1">Uncharacterized protein</fullName>
    </submittedName>
</protein>
<keyword evidence="2" id="KW-1185">Reference proteome</keyword>